<reference evidence="1" key="1">
    <citation type="submission" date="2023-04" db="EMBL/GenBank/DDBJ databases">
        <title>Draft Genome sequencing of Naganishia species isolated from polar environments using Oxford Nanopore Technology.</title>
        <authorList>
            <person name="Leo P."/>
            <person name="Venkateswaran K."/>
        </authorList>
    </citation>
    <scope>NUCLEOTIDE SEQUENCE</scope>
    <source>
        <strain evidence="1">DBVPG 5303</strain>
    </source>
</reference>
<accession>A0ACC2XWW9</accession>
<sequence length="184" mass="19525">MRVSQVTLIALSSVALSTFASPVAQFLPTSNDVVTDAPMKSTVLSTEAPVFTIQTSTEIPYARRGESITDDGDDYDDYDDEDDADDADDADDGADDNEDDDDIEDGDDYGDLPFCDEEPTTSSQYSSSSTGSYVDPTPTVSSTSAVATPTSTGKISRIYPVRALISRCLAVDDDEPADGSPVTM</sequence>
<dbReference type="Proteomes" id="UP001234202">
    <property type="component" value="Unassembled WGS sequence"/>
</dbReference>
<name>A0ACC2XWW9_9TREE</name>
<evidence type="ECO:0000313" key="1">
    <source>
        <dbReference type="EMBL" id="KAJ9127526.1"/>
    </source>
</evidence>
<organism evidence="1 2">
    <name type="scientific">Naganishia onofrii</name>
    <dbReference type="NCBI Taxonomy" id="1851511"/>
    <lineage>
        <taxon>Eukaryota</taxon>
        <taxon>Fungi</taxon>
        <taxon>Dikarya</taxon>
        <taxon>Basidiomycota</taxon>
        <taxon>Agaricomycotina</taxon>
        <taxon>Tremellomycetes</taxon>
        <taxon>Filobasidiales</taxon>
        <taxon>Filobasidiaceae</taxon>
        <taxon>Naganishia</taxon>
    </lineage>
</organism>
<gene>
    <name evidence="1" type="ORF">QFC24_000935</name>
</gene>
<dbReference type="EMBL" id="JASBWV010000002">
    <property type="protein sequence ID" value="KAJ9127526.1"/>
    <property type="molecule type" value="Genomic_DNA"/>
</dbReference>
<proteinExistence type="predicted"/>
<evidence type="ECO:0000313" key="2">
    <source>
        <dbReference type="Proteomes" id="UP001234202"/>
    </source>
</evidence>
<comment type="caution">
    <text evidence="1">The sequence shown here is derived from an EMBL/GenBank/DDBJ whole genome shotgun (WGS) entry which is preliminary data.</text>
</comment>
<keyword evidence="2" id="KW-1185">Reference proteome</keyword>
<protein>
    <submittedName>
        <fullName evidence="1">Uncharacterized protein</fullName>
    </submittedName>
</protein>